<dbReference type="EMBL" id="JACGWK010001426">
    <property type="protein sequence ID" value="KAL0288838.1"/>
    <property type="molecule type" value="Genomic_DNA"/>
</dbReference>
<gene>
    <name evidence="1" type="ORF">Sangu_2640000</name>
</gene>
<dbReference type="Pfam" id="PF14223">
    <property type="entry name" value="Retrotran_gag_2"/>
    <property type="match status" value="1"/>
</dbReference>
<evidence type="ECO:0008006" key="2">
    <source>
        <dbReference type="Google" id="ProtNLM"/>
    </source>
</evidence>
<reference evidence="1" key="1">
    <citation type="submission" date="2020-06" db="EMBL/GenBank/DDBJ databases">
        <authorList>
            <person name="Li T."/>
            <person name="Hu X."/>
            <person name="Zhang T."/>
            <person name="Song X."/>
            <person name="Zhang H."/>
            <person name="Dai N."/>
            <person name="Sheng W."/>
            <person name="Hou X."/>
            <person name="Wei L."/>
        </authorList>
    </citation>
    <scope>NUCLEOTIDE SEQUENCE</scope>
    <source>
        <strain evidence="1">G01</strain>
        <tissue evidence="1">Leaf</tissue>
    </source>
</reference>
<proteinExistence type="predicted"/>
<evidence type="ECO:0000313" key="1">
    <source>
        <dbReference type="EMBL" id="KAL0288838.1"/>
    </source>
</evidence>
<comment type="caution">
    <text evidence="1">The sequence shown here is derived from an EMBL/GenBank/DDBJ whole genome shotgun (WGS) entry which is preliminary data.</text>
</comment>
<sequence length="136" mass="15955">MKIELACNELHGGCKLDGQNYAMWHGKIQYFLHHKKIIDHLTTSMAEPKEPENGQTAQYRSELDAYNKWLEQDMSARFTMLTCMHDNLIREYKKYPMAKELWEGLKVAYGSISASRLRALTLRFNQYVLDPKHSMI</sequence>
<protein>
    <recommendedName>
        <fullName evidence="2">UBN2_3 domain-containing protein</fullName>
    </recommendedName>
</protein>
<organism evidence="1">
    <name type="scientific">Sesamum angustifolium</name>
    <dbReference type="NCBI Taxonomy" id="2727405"/>
    <lineage>
        <taxon>Eukaryota</taxon>
        <taxon>Viridiplantae</taxon>
        <taxon>Streptophyta</taxon>
        <taxon>Embryophyta</taxon>
        <taxon>Tracheophyta</taxon>
        <taxon>Spermatophyta</taxon>
        <taxon>Magnoliopsida</taxon>
        <taxon>eudicotyledons</taxon>
        <taxon>Gunneridae</taxon>
        <taxon>Pentapetalae</taxon>
        <taxon>asterids</taxon>
        <taxon>lamiids</taxon>
        <taxon>Lamiales</taxon>
        <taxon>Pedaliaceae</taxon>
        <taxon>Sesamum</taxon>
    </lineage>
</organism>
<reference evidence="1" key="2">
    <citation type="journal article" date="2024" name="Plant">
        <title>Genomic evolution and insights into agronomic trait innovations of Sesamum species.</title>
        <authorList>
            <person name="Miao H."/>
            <person name="Wang L."/>
            <person name="Qu L."/>
            <person name="Liu H."/>
            <person name="Sun Y."/>
            <person name="Le M."/>
            <person name="Wang Q."/>
            <person name="Wei S."/>
            <person name="Zheng Y."/>
            <person name="Lin W."/>
            <person name="Duan Y."/>
            <person name="Cao H."/>
            <person name="Xiong S."/>
            <person name="Wang X."/>
            <person name="Wei L."/>
            <person name="Li C."/>
            <person name="Ma Q."/>
            <person name="Ju M."/>
            <person name="Zhao R."/>
            <person name="Li G."/>
            <person name="Mu C."/>
            <person name="Tian Q."/>
            <person name="Mei H."/>
            <person name="Zhang T."/>
            <person name="Gao T."/>
            <person name="Zhang H."/>
        </authorList>
    </citation>
    <scope>NUCLEOTIDE SEQUENCE</scope>
    <source>
        <strain evidence="1">G01</strain>
    </source>
</reference>
<accession>A0AAW2J3U9</accession>
<name>A0AAW2J3U9_9LAMI</name>
<dbReference type="AlphaFoldDB" id="A0AAW2J3U9"/>